<keyword evidence="2" id="KW-1185">Reference proteome</keyword>
<accession>A0A0X1SZF0</accession>
<name>A0A0X1SZF0_PSEAA</name>
<dbReference type="Proteomes" id="UP000063229">
    <property type="component" value="Chromosome"/>
</dbReference>
<dbReference type="AlphaFoldDB" id="A0A0X1SZF0"/>
<dbReference type="InterPro" id="IPR036388">
    <property type="entry name" value="WH-like_DNA-bd_sf"/>
</dbReference>
<protein>
    <recommendedName>
        <fullName evidence="3">Helix-turn-helix domain-containing protein</fullName>
    </recommendedName>
</protein>
<gene>
    <name evidence="1" type="ORF">AWM79_07660</name>
</gene>
<evidence type="ECO:0000313" key="2">
    <source>
        <dbReference type="Proteomes" id="UP000063229"/>
    </source>
</evidence>
<evidence type="ECO:0008006" key="3">
    <source>
        <dbReference type="Google" id="ProtNLM"/>
    </source>
</evidence>
<dbReference type="EMBL" id="CP014135">
    <property type="protein sequence ID" value="AMB85187.1"/>
    <property type="molecule type" value="Genomic_DNA"/>
</dbReference>
<evidence type="ECO:0000313" key="1">
    <source>
        <dbReference type="EMBL" id="AMB85187.1"/>
    </source>
</evidence>
<dbReference type="KEGG" id="pagb:AWM79_07660"/>
<sequence>MDIDRIIESKIMRLNTTERKLMWLMIRNKSNDGLRWCEIPIDEFCSATGKSSSSCSRTIQYLAEHELIALRKVRLGSSYRNQFKLIPLEQDK</sequence>
<reference evidence="1 2" key="1">
    <citation type="submission" date="2016-01" db="EMBL/GenBank/DDBJ databases">
        <authorList>
            <person name="McClelland M."/>
            <person name="Jain A."/>
            <person name="Saraogi P."/>
            <person name="Mendelson R."/>
            <person name="Westerman R."/>
            <person name="SanMiguel P."/>
            <person name="Csonka L."/>
        </authorList>
    </citation>
    <scope>NUCLEOTIDE SEQUENCE [LARGE SCALE GENOMIC DNA]</scope>
    <source>
        <strain evidence="1 2">NCPPB 2472</strain>
    </source>
</reference>
<dbReference type="STRING" id="46677.AWM79_07660"/>
<dbReference type="Gene3D" id="1.10.10.10">
    <property type="entry name" value="Winged helix-like DNA-binding domain superfamily/Winged helix DNA-binding domain"/>
    <property type="match status" value="1"/>
</dbReference>
<proteinExistence type="predicted"/>
<organism evidence="1 2">
    <name type="scientific">Pseudomonas agarici</name>
    <dbReference type="NCBI Taxonomy" id="46677"/>
    <lineage>
        <taxon>Bacteria</taxon>
        <taxon>Pseudomonadati</taxon>
        <taxon>Pseudomonadota</taxon>
        <taxon>Gammaproteobacteria</taxon>
        <taxon>Pseudomonadales</taxon>
        <taxon>Pseudomonadaceae</taxon>
        <taxon>Pseudomonas</taxon>
    </lineage>
</organism>